<dbReference type="Proteomes" id="UP001187192">
    <property type="component" value="Unassembled WGS sequence"/>
</dbReference>
<organism evidence="1 2">
    <name type="scientific">Ficus carica</name>
    <name type="common">Common fig</name>
    <dbReference type="NCBI Taxonomy" id="3494"/>
    <lineage>
        <taxon>Eukaryota</taxon>
        <taxon>Viridiplantae</taxon>
        <taxon>Streptophyta</taxon>
        <taxon>Embryophyta</taxon>
        <taxon>Tracheophyta</taxon>
        <taxon>Spermatophyta</taxon>
        <taxon>Magnoliopsida</taxon>
        <taxon>eudicotyledons</taxon>
        <taxon>Gunneridae</taxon>
        <taxon>Pentapetalae</taxon>
        <taxon>rosids</taxon>
        <taxon>fabids</taxon>
        <taxon>Rosales</taxon>
        <taxon>Moraceae</taxon>
        <taxon>Ficeae</taxon>
        <taxon>Ficus</taxon>
    </lineage>
</organism>
<comment type="caution">
    <text evidence="1">The sequence shown here is derived from an EMBL/GenBank/DDBJ whole genome shotgun (WGS) entry which is preliminary data.</text>
</comment>
<protein>
    <submittedName>
        <fullName evidence="1">Uncharacterized protein</fullName>
    </submittedName>
</protein>
<proteinExistence type="predicted"/>
<evidence type="ECO:0000313" key="1">
    <source>
        <dbReference type="EMBL" id="GMN72430.1"/>
    </source>
</evidence>
<dbReference type="AlphaFoldDB" id="A0AA88EFZ6"/>
<name>A0AA88EFZ6_FICCA</name>
<dbReference type="EMBL" id="BTGU01019362">
    <property type="protein sequence ID" value="GMN72430.1"/>
    <property type="molecule type" value="Genomic_DNA"/>
</dbReference>
<reference evidence="1" key="1">
    <citation type="submission" date="2023-07" db="EMBL/GenBank/DDBJ databases">
        <title>draft genome sequence of fig (Ficus carica).</title>
        <authorList>
            <person name="Takahashi T."/>
            <person name="Nishimura K."/>
        </authorList>
    </citation>
    <scope>NUCLEOTIDE SEQUENCE</scope>
</reference>
<feature type="non-terminal residue" evidence="1">
    <location>
        <position position="295"/>
    </location>
</feature>
<gene>
    <name evidence="1" type="ORF">TIFTF001_056013</name>
</gene>
<keyword evidence="2" id="KW-1185">Reference proteome</keyword>
<accession>A0AA88EFZ6</accession>
<sequence length="295" mass="31501">MTPRNRPRGRYGDCCRRLQGQPLPGLVAVGGDVTHCRSGQAEPTVDGTCVRKGVTGGARAPTALNLWNALVRGGSSGILGARLLFWSASRLTRLDGALRALSLWNALVRGGSSGILVGYPAHTGRRGTPARRRGPSVTWVTYVVVGAEIGINISPPASLDNFCPRGALGTRGGGDRASRLVITTSTKAPKHLWADVAWDAPCTRLVVRCSASVLVVGVYSSVRIWSGEHSLVWCPSRVPPILVGARSWDLAPWFGNRRSWWSARADVTWSCSGCHLRLARVFLGIDPSPTLVGIP</sequence>
<evidence type="ECO:0000313" key="2">
    <source>
        <dbReference type="Proteomes" id="UP001187192"/>
    </source>
</evidence>